<feature type="chain" id="PRO_5043685352" description="WAP domain-containing protein" evidence="1">
    <location>
        <begin position="21"/>
        <end position="253"/>
    </location>
</feature>
<dbReference type="AlphaFoldDB" id="A0AAV2QMU3"/>
<protein>
    <recommendedName>
        <fullName evidence="4">WAP domain-containing protein</fullName>
    </recommendedName>
</protein>
<gene>
    <name evidence="2" type="ORF">MNOR_LOCUS13593</name>
</gene>
<name>A0AAV2QMU3_MEGNR</name>
<evidence type="ECO:0000313" key="2">
    <source>
        <dbReference type="EMBL" id="CAL4088598.1"/>
    </source>
</evidence>
<evidence type="ECO:0008006" key="4">
    <source>
        <dbReference type="Google" id="ProtNLM"/>
    </source>
</evidence>
<dbReference type="Proteomes" id="UP001497623">
    <property type="component" value="Unassembled WGS sequence"/>
</dbReference>
<accession>A0AAV2QMU3</accession>
<keyword evidence="3" id="KW-1185">Reference proteome</keyword>
<proteinExistence type="predicted"/>
<feature type="signal peptide" evidence="1">
    <location>
        <begin position="1"/>
        <end position="20"/>
    </location>
</feature>
<dbReference type="EMBL" id="CAXKWB010007836">
    <property type="protein sequence ID" value="CAL4088598.1"/>
    <property type="molecule type" value="Genomic_DNA"/>
</dbReference>
<evidence type="ECO:0000256" key="1">
    <source>
        <dbReference type="SAM" id="SignalP"/>
    </source>
</evidence>
<organism evidence="2 3">
    <name type="scientific">Meganyctiphanes norvegica</name>
    <name type="common">Northern krill</name>
    <name type="synonym">Thysanopoda norvegica</name>
    <dbReference type="NCBI Taxonomy" id="48144"/>
    <lineage>
        <taxon>Eukaryota</taxon>
        <taxon>Metazoa</taxon>
        <taxon>Ecdysozoa</taxon>
        <taxon>Arthropoda</taxon>
        <taxon>Crustacea</taxon>
        <taxon>Multicrustacea</taxon>
        <taxon>Malacostraca</taxon>
        <taxon>Eumalacostraca</taxon>
        <taxon>Eucarida</taxon>
        <taxon>Euphausiacea</taxon>
        <taxon>Euphausiidae</taxon>
        <taxon>Meganyctiphanes</taxon>
    </lineage>
</organism>
<keyword evidence="1" id="KW-0732">Signal</keyword>
<evidence type="ECO:0000313" key="3">
    <source>
        <dbReference type="Proteomes" id="UP001497623"/>
    </source>
</evidence>
<reference evidence="2 3" key="1">
    <citation type="submission" date="2024-05" db="EMBL/GenBank/DDBJ databases">
        <authorList>
            <person name="Wallberg A."/>
        </authorList>
    </citation>
    <scope>NUCLEOTIDE SEQUENCE [LARGE SCALE GENOMIC DNA]</scope>
</reference>
<sequence>MSAFIYNILIPMILCQYTYAHSPGSSEELGDRLTYSLSPGSSEELDIGFKSSNGQVGDILTYSLSPASSEELNNGQYYNSREAHGDIIEIIDGTNVTRYNVGNSDENSNEEQVHSLGTIFSGLLFKSGAKFEDAEDETRIVPGMHQDHPSSEIDLPLCSGRKKDKKQGKCNEEQNLCRGTGDCRIARIWGTCCLSPGCGTYCKPNRSRCPHPNSLKEACDESDKVCNPLGDDCQKGTSCCQVLPCGYRCVQNT</sequence>
<comment type="caution">
    <text evidence="2">The sequence shown here is derived from an EMBL/GenBank/DDBJ whole genome shotgun (WGS) entry which is preliminary data.</text>
</comment>